<dbReference type="EMBL" id="JAASQV010000005">
    <property type="protein sequence ID" value="NIJ67084.1"/>
    <property type="molecule type" value="Genomic_DNA"/>
</dbReference>
<accession>A0A7X5V382</accession>
<organism evidence="1 2">
    <name type="scientific">Sphingomonas leidyi</name>
    <dbReference type="NCBI Taxonomy" id="68569"/>
    <lineage>
        <taxon>Bacteria</taxon>
        <taxon>Pseudomonadati</taxon>
        <taxon>Pseudomonadota</taxon>
        <taxon>Alphaproteobacteria</taxon>
        <taxon>Sphingomonadales</taxon>
        <taxon>Sphingomonadaceae</taxon>
        <taxon>Sphingomonas</taxon>
    </lineage>
</organism>
<name>A0A7X5V382_9SPHN</name>
<proteinExistence type="predicted"/>
<dbReference type="RefSeq" id="WP_167301378.1">
    <property type="nucleotide sequence ID" value="NZ_JAASQV010000005.1"/>
</dbReference>
<evidence type="ECO:0000313" key="2">
    <source>
        <dbReference type="Proteomes" id="UP000564677"/>
    </source>
</evidence>
<protein>
    <submittedName>
        <fullName evidence="1">Uncharacterized protein</fullName>
    </submittedName>
</protein>
<dbReference type="Proteomes" id="UP000564677">
    <property type="component" value="Unassembled WGS sequence"/>
</dbReference>
<evidence type="ECO:0000313" key="1">
    <source>
        <dbReference type="EMBL" id="NIJ67084.1"/>
    </source>
</evidence>
<keyword evidence="2" id="KW-1185">Reference proteome</keyword>
<gene>
    <name evidence="1" type="ORF">FHR20_004062</name>
</gene>
<sequence>MAEWLYEAGIGENRAALVARGSIWKARIELEGTRPRVGAVLDARLVDKAAKLIALDGGGEALCDHVPKAITQGAKLRVRIVREAIPEPGRAKLPKAVPSDEEPTDGPTLLDRIAATGLPLRMLRPHEPDALEAAGWSEVIEEAITGEIAFPGGALRLSPTPAMALFDVDGSGPIEPLAVAAAHAVARAIERHGIAGSIGIDFPTLAGKGARQAVAEAIDAALPQPFERTAVNGFGFLQIVRRRTRPSLPELLRADPLGAETRAELRRIERLPPPPPTTHMVTRNVARRLAQQPGWTTELARRIGGVTRFTSAGDGTGAKE</sequence>
<reference evidence="1 2" key="1">
    <citation type="submission" date="2020-03" db="EMBL/GenBank/DDBJ databases">
        <title>Genomic Encyclopedia of Type Strains, Phase IV (KMG-IV): sequencing the most valuable type-strain genomes for metagenomic binning, comparative biology and taxonomic classification.</title>
        <authorList>
            <person name="Goeker M."/>
        </authorList>
    </citation>
    <scope>NUCLEOTIDE SEQUENCE [LARGE SCALE GENOMIC DNA]</scope>
    <source>
        <strain evidence="1 2">DSM 4733</strain>
    </source>
</reference>
<dbReference type="AlphaFoldDB" id="A0A7X5V382"/>
<comment type="caution">
    <text evidence="1">The sequence shown here is derived from an EMBL/GenBank/DDBJ whole genome shotgun (WGS) entry which is preliminary data.</text>
</comment>